<dbReference type="Pfam" id="PF05699">
    <property type="entry name" value="Dimer_Tnp_hAT"/>
    <property type="match status" value="1"/>
</dbReference>
<evidence type="ECO:0000313" key="3">
    <source>
        <dbReference type="Proteomes" id="UP000276133"/>
    </source>
</evidence>
<dbReference type="InterPro" id="IPR008906">
    <property type="entry name" value="HATC_C_dom"/>
</dbReference>
<evidence type="ECO:0000313" key="2">
    <source>
        <dbReference type="EMBL" id="RNA35717.1"/>
    </source>
</evidence>
<keyword evidence="3" id="KW-1185">Reference proteome</keyword>
<dbReference type="SUPFAM" id="SSF53098">
    <property type="entry name" value="Ribonuclease H-like"/>
    <property type="match status" value="1"/>
</dbReference>
<feature type="domain" description="HAT C-terminal dimerisation" evidence="1">
    <location>
        <begin position="105"/>
        <end position="154"/>
    </location>
</feature>
<protein>
    <submittedName>
        <fullName evidence="2">Zinc finger BED domain-containing 1-like</fullName>
    </submittedName>
</protein>
<dbReference type="Proteomes" id="UP000276133">
    <property type="component" value="Unassembled WGS sequence"/>
</dbReference>
<dbReference type="GO" id="GO:0046983">
    <property type="term" value="F:protein dimerization activity"/>
    <property type="evidence" value="ECO:0007669"/>
    <property type="project" value="InterPro"/>
</dbReference>
<dbReference type="InterPro" id="IPR012337">
    <property type="entry name" value="RNaseH-like_sf"/>
</dbReference>
<dbReference type="OrthoDB" id="2438421at2759"/>
<dbReference type="AlphaFoldDB" id="A0A3M7SJC9"/>
<evidence type="ECO:0000259" key="1">
    <source>
        <dbReference type="Pfam" id="PF05699"/>
    </source>
</evidence>
<organism evidence="2 3">
    <name type="scientific">Brachionus plicatilis</name>
    <name type="common">Marine rotifer</name>
    <name type="synonym">Brachionus muelleri</name>
    <dbReference type="NCBI Taxonomy" id="10195"/>
    <lineage>
        <taxon>Eukaryota</taxon>
        <taxon>Metazoa</taxon>
        <taxon>Spiralia</taxon>
        <taxon>Gnathifera</taxon>
        <taxon>Rotifera</taxon>
        <taxon>Eurotatoria</taxon>
        <taxon>Monogononta</taxon>
        <taxon>Pseudotrocha</taxon>
        <taxon>Ploima</taxon>
        <taxon>Brachionidae</taxon>
        <taxon>Brachionus</taxon>
    </lineage>
</organism>
<comment type="caution">
    <text evidence="2">The sequence shown here is derived from an EMBL/GenBank/DDBJ whole genome shotgun (WGS) entry which is preliminary data.</text>
</comment>
<sequence length="211" mass="24722">MLDSVNFYVREYKLLENKTIILENFLTPNRKKFAIVEAPIERQNYIRIAKDAINFLVRSSSFNIYNPENSSTSDDSFDDNKYIAQPRNEAENLQTLKNEIEAYELDSNTEKDPLLYWKNHIQDFPNLSILSSEFLAIPASTTPSERLFQNANIKFLTEGIEYHQKIKYFFKVESTRLESTEKKFESTRVDLKINGVNGLWYLLITVPKEVQ</sequence>
<reference evidence="2 3" key="1">
    <citation type="journal article" date="2018" name="Sci. Rep.">
        <title>Genomic signatures of local adaptation to the degree of environmental predictability in rotifers.</title>
        <authorList>
            <person name="Franch-Gras L."/>
            <person name="Hahn C."/>
            <person name="Garcia-Roger E.M."/>
            <person name="Carmona M.J."/>
            <person name="Serra M."/>
            <person name="Gomez A."/>
        </authorList>
    </citation>
    <scope>NUCLEOTIDE SEQUENCE [LARGE SCALE GENOMIC DNA]</scope>
    <source>
        <strain evidence="2">HYR1</strain>
    </source>
</reference>
<proteinExistence type="predicted"/>
<name>A0A3M7SJC9_BRAPC</name>
<accession>A0A3M7SJC9</accession>
<dbReference type="EMBL" id="REGN01001293">
    <property type="protein sequence ID" value="RNA35717.1"/>
    <property type="molecule type" value="Genomic_DNA"/>
</dbReference>
<gene>
    <name evidence="2" type="ORF">BpHYR1_053214</name>
</gene>